<dbReference type="Gene3D" id="3.40.50.300">
    <property type="entry name" value="P-loop containing nucleotide triphosphate hydrolases"/>
    <property type="match status" value="1"/>
</dbReference>
<sequence length="334" mass="38073">MGVKHAPSKPVFLVTHPRAISTAFERVFLTREHDIVCIHEPFSDAYHWGPEYLSERYQDVEKLRAENGYEDYTYHTALKIISDANTHGKRVFIKDMAKCLMPLHGQTPRIAPSLRSQNITRNGTKVSWEEFDIPNPTVIPPEVLSTFHFAFLIRNPRRSIPSLYRCSIPPMSLTTGWHGFKASDAGYKELRRLFDYLKSIKQIGSDSSNEICIVDADDLLEYPQKTIESFCSSVGIPFDADSLVWDTEKDHKRAQDLFRNWAPFHDTALKSTSIMTQPPKVTTPSDDLAAWAKEFGKEASILIQTNVEDNMDDFLYLKQFAISPRKAGEKKASV</sequence>
<evidence type="ECO:0000313" key="1">
    <source>
        <dbReference type="EMBL" id="GAM42265.1"/>
    </source>
</evidence>
<dbReference type="EMBL" id="DF933840">
    <property type="protein sequence ID" value="GAM42265.1"/>
    <property type="molecule type" value="Genomic_DNA"/>
</dbReference>
<dbReference type="PANTHER" id="PTHR48419">
    <property type="entry name" value="SULFOTRANSFERASE DOMAIN-CONTAINING PROTEIN"/>
    <property type="match status" value="1"/>
</dbReference>
<dbReference type="Proteomes" id="UP000053095">
    <property type="component" value="Unassembled WGS sequence"/>
</dbReference>
<dbReference type="InterPro" id="IPR027417">
    <property type="entry name" value="P-loop_NTPase"/>
</dbReference>
<gene>
    <name evidence="1" type="ORF">TCE0_044r16067</name>
</gene>
<name>A0A478ECJ4_TALPI</name>
<organism evidence="1 2">
    <name type="scientific">Talaromyces pinophilus</name>
    <name type="common">Penicillium pinophilum</name>
    <dbReference type="NCBI Taxonomy" id="128442"/>
    <lineage>
        <taxon>Eukaryota</taxon>
        <taxon>Fungi</taxon>
        <taxon>Dikarya</taxon>
        <taxon>Ascomycota</taxon>
        <taxon>Pezizomycotina</taxon>
        <taxon>Eurotiomycetes</taxon>
        <taxon>Eurotiomycetidae</taxon>
        <taxon>Eurotiales</taxon>
        <taxon>Trichocomaceae</taxon>
        <taxon>Talaromyces</taxon>
        <taxon>Talaromyces sect. Talaromyces</taxon>
    </lineage>
</organism>
<reference evidence="2" key="1">
    <citation type="journal article" date="2015" name="Genome Announc.">
        <title>Draft genome sequence of Talaromyces cellulolyticus strain Y-94, a source of lignocellulosic biomass-degrading enzymes.</title>
        <authorList>
            <person name="Fujii T."/>
            <person name="Koike H."/>
            <person name="Sawayama S."/>
            <person name="Yano S."/>
            <person name="Inoue H."/>
        </authorList>
    </citation>
    <scope>NUCLEOTIDE SEQUENCE [LARGE SCALE GENOMIC DNA]</scope>
    <source>
        <strain evidence="2">Y-94</strain>
    </source>
</reference>
<dbReference type="AlphaFoldDB" id="A0A478ECJ4"/>
<dbReference type="SUPFAM" id="SSF52540">
    <property type="entry name" value="P-loop containing nucleoside triphosphate hydrolases"/>
    <property type="match status" value="1"/>
</dbReference>
<evidence type="ECO:0000313" key="2">
    <source>
        <dbReference type="Proteomes" id="UP000053095"/>
    </source>
</evidence>
<protein>
    <recommendedName>
        <fullName evidence="3">P-loop containing nucleoside triphosphate hydrolase protein</fullName>
    </recommendedName>
</protein>
<accession>A0A478ECJ4</accession>
<evidence type="ECO:0008006" key="3">
    <source>
        <dbReference type="Google" id="ProtNLM"/>
    </source>
</evidence>
<dbReference type="PANTHER" id="PTHR48419:SF1">
    <property type="entry name" value="SULFOTRANSFERASE DOMAIN-CONTAINING PROTEIN"/>
    <property type="match status" value="1"/>
</dbReference>
<proteinExistence type="predicted"/>
<keyword evidence="2" id="KW-1185">Reference proteome</keyword>
<dbReference type="InterPro" id="IPR053226">
    <property type="entry name" value="Pyrrolopyrazine_biosynth_F"/>
</dbReference>